<dbReference type="EMBL" id="SNSC02000002">
    <property type="protein sequence ID" value="TID26665.1"/>
    <property type="molecule type" value="Genomic_DNA"/>
</dbReference>
<feature type="region of interest" description="Disordered" evidence="1">
    <location>
        <begin position="91"/>
        <end position="111"/>
    </location>
</feature>
<organism evidence="3 4">
    <name type="scientific">Venturia nashicola</name>
    <dbReference type="NCBI Taxonomy" id="86259"/>
    <lineage>
        <taxon>Eukaryota</taxon>
        <taxon>Fungi</taxon>
        <taxon>Dikarya</taxon>
        <taxon>Ascomycota</taxon>
        <taxon>Pezizomycotina</taxon>
        <taxon>Dothideomycetes</taxon>
        <taxon>Pleosporomycetidae</taxon>
        <taxon>Venturiales</taxon>
        <taxon>Venturiaceae</taxon>
        <taxon>Venturia</taxon>
    </lineage>
</organism>
<feature type="compositionally biased region" description="Polar residues" evidence="1">
    <location>
        <begin position="93"/>
        <end position="111"/>
    </location>
</feature>
<keyword evidence="2" id="KW-0812">Transmembrane</keyword>
<feature type="transmembrane region" description="Helical" evidence="2">
    <location>
        <begin position="27"/>
        <end position="48"/>
    </location>
</feature>
<accession>A0A4Z1PRA4</accession>
<gene>
    <name evidence="3" type="ORF">E6O75_ATG01158</name>
</gene>
<keyword evidence="4" id="KW-1185">Reference proteome</keyword>
<evidence type="ECO:0000313" key="3">
    <source>
        <dbReference type="EMBL" id="TID26665.1"/>
    </source>
</evidence>
<dbReference type="OrthoDB" id="10500714at2759"/>
<keyword evidence="2" id="KW-1133">Transmembrane helix</keyword>
<proteinExistence type="predicted"/>
<evidence type="ECO:0000313" key="4">
    <source>
        <dbReference type="Proteomes" id="UP000298493"/>
    </source>
</evidence>
<comment type="caution">
    <text evidence="3">The sequence shown here is derived from an EMBL/GenBank/DDBJ whole genome shotgun (WGS) entry which is preliminary data.</text>
</comment>
<evidence type="ECO:0000256" key="2">
    <source>
        <dbReference type="SAM" id="Phobius"/>
    </source>
</evidence>
<evidence type="ECO:0000256" key="1">
    <source>
        <dbReference type="SAM" id="MobiDB-lite"/>
    </source>
</evidence>
<sequence>MASIPTKLPTLSPRHPADSNNHRRGGAFFLAISFSGLLLGIAFLVWYLRRRYYRQMSYIQQTSLPMNPLTRPPPPYDLKANVRMHTVLEEGPRTSSGITGTTKLTPKTSQAMESAGFPRLFEVEKERMRKIMGKKRMTDLEVATCKGKTLETINNRKNQEAIDRRSMMSQKTQNEIKEKEALKADAVNMAGTNPFNDNYEVKDDGAEGYVAKKIG</sequence>
<keyword evidence="2" id="KW-0472">Membrane</keyword>
<name>A0A4Z1PRA4_9PEZI</name>
<dbReference type="AlphaFoldDB" id="A0A4Z1PRA4"/>
<reference evidence="3 4" key="1">
    <citation type="submission" date="2019-04" db="EMBL/GenBank/DDBJ databases">
        <title>High contiguity whole genome sequence and gene annotation resource for two Venturia nashicola isolates.</title>
        <authorList>
            <person name="Prokchorchik M."/>
            <person name="Won K."/>
            <person name="Lee Y."/>
            <person name="Choi E.D."/>
            <person name="Segonzac C."/>
            <person name="Sohn K.H."/>
        </authorList>
    </citation>
    <scope>NUCLEOTIDE SEQUENCE [LARGE SCALE GENOMIC DNA]</scope>
    <source>
        <strain evidence="3 4">PRI2</strain>
    </source>
</reference>
<protein>
    <submittedName>
        <fullName evidence="3">Uncharacterized protein</fullName>
    </submittedName>
</protein>
<dbReference type="Proteomes" id="UP000298493">
    <property type="component" value="Unassembled WGS sequence"/>
</dbReference>